<keyword evidence="2" id="KW-0732">Signal</keyword>
<gene>
    <name evidence="3" type="ORF">L1967_18075</name>
</gene>
<dbReference type="Pfam" id="PF20050">
    <property type="entry name" value="DUF6452"/>
    <property type="match status" value="1"/>
</dbReference>
<dbReference type="PROSITE" id="PS51257">
    <property type="entry name" value="PROKAR_LIPOPROTEIN"/>
    <property type="match status" value="1"/>
</dbReference>
<sequence length="199" mass="23213">MKFINYKRQFFLGFLCLLVFAGCQRDDICPETVDTTPMLVINFYNNTTREPRTSVNLTVREVGREPLDMLLYRENRQTIRIPLKTGENSTKLEFIYDGPVYNEKGEIVEDEDNNLETNTDIIEFTYNPEEEYINRACSFKVNYLNIDYITEGGEDGRWISSMRFLTNNITTDNFGNDNEDDDNGDEEDAPTAHLNIFFD</sequence>
<dbReference type="Proteomes" id="UP001139521">
    <property type="component" value="Unassembled WGS sequence"/>
</dbReference>
<keyword evidence="4" id="KW-1185">Reference proteome</keyword>
<reference evidence="3" key="1">
    <citation type="submission" date="2022-01" db="EMBL/GenBank/DDBJ databases">
        <title>Genome sequencing of Zunongwangia sp. M21534 genome.</title>
        <authorList>
            <person name="Chen Y."/>
            <person name="Dong C."/>
            <person name="Shao Z."/>
        </authorList>
    </citation>
    <scope>NUCLEOTIDE SEQUENCE</scope>
    <source>
        <strain evidence="3">MCCC M21534</strain>
    </source>
</reference>
<protein>
    <submittedName>
        <fullName evidence="3">DUF6452 family protein</fullName>
    </submittedName>
</protein>
<comment type="caution">
    <text evidence="3">The sequence shown here is derived from an EMBL/GenBank/DDBJ whole genome shotgun (WGS) entry which is preliminary data.</text>
</comment>
<proteinExistence type="predicted"/>
<dbReference type="EMBL" id="JAKHSK010000035">
    <property type="protein sequence ID" value="MCL6220203.1"/>
    <property type="molecule type" value="Genomic_DNA"/>
</dbReference>
<dbReference type="InterPro" id="IPR045607">
    <property type="entry name" value="DUF6452"/>
</dbReference>
<name>A0A9X2CQQ1_9FLAO</name>
<evidence type="ECO:0000256" key="2">
    <source>
        <dbReference type="SAM" id="SignalP"/>
    </source>
</evidence>
<evidence type="ECO:0000256" key="1">
    <source>
        <dbReference type="SAM" id="MobiDB-lite"/>
    </source>
</evidence>
<feature type="chain" id="PRO_5040767328" evidence="2">
    <location>
        <begin position="22"/>
        <end position="199"/>
    </location>
</feature>
<evidence type="ECO:0000313" key="3">
    <source>
        <dbReference type="EMBL" id="MCL6220203.1"/>
    </source>
</evidence>
<feature type="region of interest" description="Disordered" evidence="1">
    <location>
        <begin position="170"/>
        <end position="193"/>
    </location>
</feature>
<dbReference type="RefSeq" id="WP_249602907.1">
    <property type="nucleotide sequence ID" value="NZ_JAKHSK010000035.1"/>
</dbReference>
<feature type="signal peptide" evidence="2">
    <location>
        <begin position="1"/>
        <end position="21"/>
    </location>
</feature>
<dbReference type="AlphaFoldDB" id="A0A9X2CQQ1"/>
<accession>A0A9X2CQQ1</accession>
<evidence type="ECO:0000313" key="4">
    <source>
        <dbReference type="Proteomes" id="UP001139521"/>
    </source>
</evidence>
<organism evidence="3 4">
    <name type="scientific">Zunongwangia pacifica</name>
    <dbReference type="NCBI Taxonomy" id="2911062"/>
    <lineage>
        <taxon>Bacteria</taxon>
        <taxon>Pseudomonadati</taxon>
        <taxon>Bacteroidota</taxon>
        <taxon>Flavobacteriia</taxon>
        <taxon>Flavobacteriales</taxon>
        <taxon>Flavobacteriaceae</taxon>
        <taxon>Zunongwangia</taxon>
    </lineage>
</organism>
<feature type="compositionally biased region" description="Acidic residues" evidence="1">
    <location>
        <begin position="177"/>
        <end position="189"/>
    </location>
</feature>